<reference evidence="9" key="1">
    <citation type="submission" date="2022-07" db="EMBL/GenBank/DDBJ databases">
        <title>Genome analysis of Parmales, a sister group of diatoms, reveals the evolutionary specialization of diatoms from phago-mixotrophs to photoautotrophs.</title>
        <authorList>
            <person name="Ban H."/>
            <person name="Sato S."/>
            <person name="Yoshikawa S."/>
            <person name="Kazumasa Y."/>
            <person name="Nakamura Y."/>
            <person name="Ichinomiya M."/>
            <person name="Saitoh K."/>
            <person name="Sato N."/>
            <person name="Blanc-Mathieu R."/>
            <person name="Endo H."/>
            <person name="Kuwata A."/>
            <person name="Ogata H."/>
        </authorList>
    </citation>
    <scope>NUCLEOTIDE SEQUENCE</scope>
</reference>
<evidence type="ECO:0000313" key="9">
    <source>
        <dbReference type="EMBL" id="GMH72103.1"/>
    </source>
</evidence>
<dbReference type="GO" id="GO:0005634">
    <property type="term" value="C:nucleus"/>
    <property type="evidence" value="ECO:0007669"/>
    <property type="project" value="UniProtKB-SubCell"/>
</dbReference>
<dbReference type="InterPro" id="IPR036957">
    <property type="entry name" value="Znf_PARP_sf"/>
</dbReference>
<evidence type="ECO:0000256" key="2">
    <source>
        <dbReference type="ARBA" id="ARBA00022723"/>
    </source>
</evidence>
<dbReference type="GO" id="GO:0003677">
    <property type="term" value="F:DNA binding"/>
    <property type="evidence" value="ECO:0007669"/>
    <property type="project" value="InterPro"/>
</dbReference>
<dbReference type="PROSITE" id="PS50172">
    <property type="entry name" value="BRCT"/>
    <property type="match status" value="1"/>
</dbReference>
<evidence type="ECO:0008006" key="11">
    <source>
        <dbReference type="Google" id="ProtNLM"/>
    </source>
</evidence>
<feature type="compositionally biased region" description="Low complexity" evidence="6">
    <location>
        <begin position="12"/>
        <end position="21"/>
    </location>
</feature>
<dbReference type="Gene3D" id="3.40.50.10190">
    <property type="entry name" value="BRCT domain"/>
    <property type="match status" value="1"/>
</dbReference>
<evidence type="ECO:0000256" key="4">
    <source>
        <dbReference type="ARBA" id="ARBA00022833"/>
    </source>
</evidence>
<evidence type="ECO:0000256" key="6">
    <source>
        <dbReference type="SAM" id="MobiDB-lite"/>
    </source>
</evidence>
<feature type="domain" description="PARP-type" evidence="7">
    <location>
        <begin position="127"/>
        <end position="152"/>
    </location>
</feature>
<gene>
    <name evidence="9" type="ORF">TrRE_jg5634</name>
</gene>
<dbReference type="SUPFAM" id="SSF52113">
    <property type="entry name" value="BRCT domain"/>
    <property type="match status" value="1"/>
</dbReference>
<feature type="region of interest" description="Disordered" evidence="6">
    <location>
        <begin position="1"/>
        <end position="74"/>
    </location>
</feature>
<keyword evidence="2" id="KW-0479">Metal-binding</keyword>
<feature type="compositionally biased region" description="Basic and acidic residues" evidence="6">
    <location>
        <begin position="64"/>
        <end position="74"/>
    </location>
</feature>
<dbReference type="EMBL" id="BRXZ01002878">
    <property type="protein sequence ID" value="GMH72103.1"/>
    <property type="molecule type" value="Genomic_DNA"/>
</dbReference>
<feature type="compositionally biased region" description="Basic and acidic residues" evidence="6">
    <location>
        <begin position="22"/>
        <end position="33"/>
    </location>
</feature>
<evidence type="ECO:0000256" key="1">
    <source>
        <dbReference type="ARBA" id="ARBA00004123"/>
    </source>
</evidence>
<accession>A0A9W7ED97</accession>
<dbReference type="Gene3D" id="3.30.1740.10">
    <property type="entry name" value="Zinc finger, PARP-type"/>
    <property type="match status" value="1"/>
</dbReference>
<dbReference type="GO" id="GO:0008270">
    <property type="term" value="F:zinc ion binding"/>
    <property type="evidence" value="ECO:0007669"/>
    <property type="project" value="UniProtKB-KW"/>
</dbReference>
<dbReference type="PROSITE" id="PS50064">
    <property type="entry name" value="ZF_PARP_2"/>
    <property type="match status" value="1"/>
</dbReference>
<evidence type="ECO:0000259" key="7">
    <source>
        <dbReference type="PROSITE" id="PS50064"/>
    </source>
</evidence>
<feature type="domain" description="BRCT" evidence="8">
    <location>
        <begin position="432"/>
        <end position="485"/>
    </location>
</feature>
<keyword evidence="5" id="KW-0539">Nucleus</keyword>
<feature type="compositionally biased region" description="Basic residues" evidence="6">
    <location>
        <begin position="218"/>
        <end position="231"/>
    </location>
</feature>
<keyword evidence="3" id="KW-0863">Zinc-finger</keyword>
<comment type="subcellular location">
    <subcellularLocation>
        <location evidence="1">Nucleus</location>
    </subcellularLocation>
</comment>
<keyword evidence="4" id="KW-0862">Zinc</keyword>
<keyword evidence="10" id="KW-1185">Reference proteome</keyword>
<dbReference type="InterPro" id="IPR001510">
    <property type="entry name" value="Znf_PARP"/>
</dbReference>
<comment type="caution">
    <text evidence="9">The sequence shown here is derived from an EMBL/GenBank/DDBJ whole genome shotgun (WGS) entry which is preliminary data.</text>
</comment>
<dbReference type="Proteomes" id="UP001165082">
    <property type="component" value="Unassembled WGS sequence"/>
</dbReference>
<evidence type="ECO:0000259" key="8">
    <source>
        <dbReference type="PROSITE" id="PS50172"/>
    </source>
</evidence>
<dbReference type="InterPro" id="IPR001357">
    <property type="entry name" value="BRCT_dom"/>
</dbReference>
<feature type="region of interest" description="Disordered" evidence="6">
    <location>
        <begin position="214"/>
        <end position="240"/>
    </location>
</feature>
<proteinExistence type="predicted"/>
<feature type="region of interest" description="Disordered" evidence="6">
    <location>
        <begin position="298"/>
        <end position="340"/>
    </location>
</feature>
<dbReference type="Pfam" id="PF00533">
    <property type="entry name" value="BRCT"/>
    <property type="match status" value="1"/>
</dbReference>
<sequence>MVTTRVKKEKANATTTTTTTTKTEKKEKKEKGSAKPMKTPKTASKTPAKKAQKPAKKSYGGAGKDLRSKKQKEKQAKLLSDLSLSQNLGDAKANVRAHRIAAAGGYKVNGVVLGKGLVPFASGGTRYVIEAAKSGRSTCTKSFRGIPKGALRWTCYQNGVQRGGWTLLEFVTPKMLHNAIVAHKSIDKIHGFENVDGKQAIEVMEILRDIARTGGKAPKGKKKAKKGKGRKKKEDNDDDDVDEGVLEMAVLTLDERLEQALQAAKQAGDVLMIDCSDDEEDVAPPPPPKEVVMEKVPVPTITADDDDDDFDDDEYSDEDEDEDEEVNAAEHPDRAPEDGDTIFMTWDADPTEYLCVVHDSEDKKGGLEVTSADAKFTETLDFDPASDLWRFSEGNVKNISNKARSNKGKKKVAANPNMVKSAASKIVSESAKASLVLDGLRFVITGITEEHGTEFSDHCTAIIESCGGRVTGGVSGVTDYLVAGDIHYNPFLQTTGPIEGGSKYKKAITSNRCKIIGLEDLLELANGDDV</sequence>
<protein>
    <recommendedName>
        <fullName evidence="11">BRCT domain-containing protein</fullName>
    </recommendedName>
</protein>
<feature type="compositionally biased region" description="Acidic residues" evidence="6">
    <location>
        <begin position="303"/>
        <end position="327"/>
    </location>
</feature>
<evidence type="ECO:0000256" key="3">
    <source>
        <dbReference type="ARBA" id="ARBA00022771"/>
    </source>
</evidence>
<feature type="compositionally biased region" description="Low complexity" evidence="6">
    <location>
        <begin position="34"/>
        <end position="46"/>
    </location>
</feature>
<dbReference type="OrthoDB" id="446168at2759"/>
<organism evidence="9 10">
    <name type="scientific">Triparma retinervis</name>
    <dbReference type="NCBI Taxonomy" id="2557542"/>
    <lineage>
        <taxon>Eukaryota</taxon>
        <taxon>Sar</taxon>
        <taxon>Stramenopiles</taxon>
        <taxon>Ochrophyta</taxon>
        <taxon>Bolidophyceae</taxon>
        <taxon>Parmales</taxon>
        <taxon>Triparmaceae</taxon>
        <taxon>Triparma</taxon>
    </lineage>
</organism>
<feature type="compositionally biased region" description="Basic residues" evidence="6">
    <location>
        <begin position="47"/>
        <end position="56"/>
    </location>
</feature>
<evidence type="ECO:0000313" key="10">
    <source>
        <dbReference type="Proteomes" id="UP001165082"/>
    </source>
</evidence>
<evidence type="ECO:0000256" key="5">
    <source>
        <dbReference type="ARBA" id="ARBA00023242"/>
    </source>
</evidence>
<name>A0A9W7ED97_9STRA</name>
<dbReference type="AlphaFoldDB" id="A0A9W7ED97"/>
<dbReference type="InterPro" id="IPR036420">
    <property type="entry name" value="BRCT_dom_sf"/>
</dbReference>
<feature type="compositionally biased region" description="Basic and acidic residues" evidence="6">
    <location>
        <begin position="328"/>
        <end position="337"/>
    </location>
</feature>